<dbReference type="Proteomes" id="UP000770661">
    <property type="component" value="Unassembled WGS sequence"/>
</dbReference>
<dbReference type="OrthoDB" id="4843387at2759"/>
<dbReference type="InterPro" id="IPR036397">
    <property type="entry name" value="RNaseH_sf"/>
</dbReference>
<dbReference type="Gene3D" id="3.30.420.10">
    <property type="entry name" value="Ribonuclease H-like superfamily/Ribonuclease H"/>
    <property type="match status" value="1"/>
</dbReference>
<dbReference type="InterPro" id="IPR009057">
    <property type="entry name" value="Homeodomain-like_sf"/>
</dbReference>
<dbReference type="InterPro" id="IPR002492">
    <property type="entry name" value="Transposase_Tc1-like"/>
</dbReference>
<evidence type="ECO:0000259" key="2">
    <source>
        <dbReference type="Pfam" id="PF01498"/>
    </source>
</evidence>
<dbReference type="EMBL" id="JACEEZ010020781">
    <property type="protein sequence ID" value="KAG0714130.1"/>
    <property type="molecule type" value="Genomic_DNA"/>
</dbReference>
<reference evidence="3" key="1">
    <citation type="submission" date="2020-07" db="EMBL/GenBank/DDBJ databases">
        <title>The High-quality genome of the commercially important snow crab, Chionoecetes opilio.</title>
        <authorList>
            <person name="Jeong J.-H."/>
            <person name="Ryu S."/>
        </authorList>
    </citation>
    <scope>NUCLEOTIDE SEQUENCE</scope>
    <source>
        <strain evidence="3">MADBK_172401_WGS</strain>
        <tissue evidence="3">Digestive gland</tissue>
    </source>
</reference>
<accession>A0A8J4XUH5</accession>
<keyword evidence="4" id="KW-1185">Reference proteome</keyword>
<feature type="domain" description="Transposase Tc1-like" evidence="2">
    <location>
        <begin position="78"/>
        <end position="142"/>
    </location>
</feature>
<dbReference type="Pfam" id="PF01498">
    <property type="entry name" value="HTH_Tnp_Tc3_2"/>
    <property type="match status" value="1"/>
</dbReference>
<evidence type="ECO:0000313" key="4">
    <source>
        <dbReference type="Proteomes" id="UP000770661"/>
    </source>
</evidence>
<protein>
    <recommendedName>
        <fullName evidence="2">Transposase Tc1-like domain-containing protein</fullName>
    </recommendedName>
</protein>
<dbReference type="SUPFAM" id="SSF46689">
    <property type="entry name" value="Homeodomain-like"/>
    <property type="match status" value="1"/>
</dbReference>
<dbReference type="GO" id="GO:0003677">
    <property type="term" value="F:DNA binding"/>
    <property type="evidence" value="ECO:0007669"/>
    <property type="project" value="InterPro"/>
</dbReference>
<evidence type="ECO:0000256" key="1">
    <source>
        <dbReference type="ARBA" id="ARBA00004123"/>
    </source>
</evidence>
<comment type="subcellular location">
    <subcellularLocation>
        <location evidence="1">Nucleus</location>
    </subcellularLocation>
</comment>
<proteinExistence type="predicted"/>
<organism evidence="3 4">
    <name type="scientific">Chionoecetes opilio</name>
    <name type="common">Atlantic snow crab</name>
    <name type="synonym">Cancer opilio</name>
    <dbReference type="NCBI Taxonomy" id="41210"/>
    <lineage>
        <taxon>Eukaryota</taxon>
        <taxon>Metazoa</taxon>
        <taxon>Ecdysozoa</taxon>
        <taxon>Arthropoda</taxon>
        <taxon>Crustacea</taxon>
        <taxon>Multicrustacea</taxon>
        <taxon>Malacostraca</taxon>
        <taxon>Eumalacostraca</taxon>
        <taxon>Eucarida</taxon>
        <taxon>Decapoda</taxon>
        <taxon>Pleocyemata</taxon>
        <taxon>Brachyura</taxon>
        <taxon>Eubrachyura</taxon>
        <taxon>Majoidea</taxon>
        <taxon>Majidae</taxon>
        <taxon>Chionoecetes</taxon>
    </lineage>
</organism>
<gene>
    <name evidence="3" type="ORF">GWK47_014716</name>
</gene>
<name>A0A8J4XUH5_CHIOP</name>
<dbReference type="AlphaFoldDB" id="A0A8J4XUH5"/>
<evidence type="ECO:0000313" key="3">
    <source>
        <dbReference type="EMBL" id="KAG0714130.1"/>
    </source>
</evidence>
<sequence>MGRKPQLTSDQITLIYSLHKAGFRPKEIAEEAKVSLRSVTRLKKIHETTDNIPPTHLNRPGRSKAVPIKTLQIINCQLTNTPSCTARKIKETNQSLLQNVPVRTVSRYIQKDFNLLSRRAARKPFLTPRHKENLVAFAKEYVTWPLDKVRSILWSDESIFLFTLTAAPSKRVRRP</sequence>
<dbReference type="GO" id="GO:0015074">
    <property type="term" value="P:DNA integration"/>
    <property type="evidence" value="ECO:0007669"/>
    <property type="project" value="InterPro"/>
</dbReference>
<comment type="caution">
    <text evidence="3">The sequence shown here is derived from an EMBL/GenBank/DDBJ whole genome shotgun (WGS) entry which is preliminary data.</text>
</comment>
<dbReference type="GO" id="GO:0006313">
    <property type="term" value="P:DNA transposition"/>
    <property type="evidence" value="ECO:0007669"/>
    <property type="project" value="InterPro"/>
</dbReference>
<dbReference type="GO" id="GO:0005634">
    <property type="term" value="C:nucleus"/>
    <property type="evidence" value="ECO:0007669"/>
    <property type="project" value="UniProtKB-SubCell"/>
</dbReference>